<evidence type="ECO:0000256" key="1">
    <source>
        <dbReference type="ARBA" id="ARBA00023157"/>
    </source>
</evidence>
<dbReference type="EMBL" id="CM015714">
    <property type="protein sequence ID" value="KAF3687473.1"/>
    <property type="molecule type" value="Genomic_DNA"/>
</dbReference>
<keyword evidence="1" id="KW-1015">Disulfide bond</keyword>
<dbReference type="InterPro" id="IPR016187">
    <property type="entry name" value="CTDL_fold"/>
</dbReference>
<evidence type="ECO:0000313" key="4">
    <source>
        <dbReference type="Proteomes" id="UP000503349"/>
    </source>
</evidence>
<dbReference type="Pfam" id="PF00059">
    <property type="entry name" value="Lectin_C"/>
    <property type="match status" value="1"/>
</dbReference>
<proteinExistence type="predicted"/>
<dbReference type="InterPro" id="IPR018378">
    <property type="entry name" value="C-type_lectin_CS"/>
</dbReference>
<evidence type="ECO:0000259" key="2">
    <source>
        <dbReference type="PROSITE" id="PS50041"/>
    </source>
</evidence>
<accession>A0A6G1PB90</accession>
<reference evidence="4" key="2">
    <citation type="submission" date="2019-02" db="EMBL/GenBank/DDBJ databases">
        <title>Opniocepnalus argus Var Kimnra genome.</title>
        <authorList>
            <person name="Zhou C."/>
            <person name="Xiao S."/>
        </authorList>
    </citation>
    <scope>NUCLEOTIDE SEQUENCE [LARGE SCALE GENOMIC DNA]</scope>
</reference>
<protein>
    <submittedName>
        <fullName evidence="3">C-type lectin domain family 4 member K Langerin</fullName>
    </submittedName>
</protein>
<dbReference type="PROSITE" id="PS00615">
    <property type="entry name" value="C_TYPE_LECTIN_1"/>
    <property type="match status" value="1"/>
</dbReference>
<dbReference type="SUPFAM" id="SSF56436">
    <property type="entry name" value="C-type lectin-like"/>
    <property type="match status" value="1"/>
</dbReference>
<dbReference type="GO" id="GO:0030246">
    <property type="term" value="F:carbohydrate binding"/>
    <property type="evidence" value="ECO:0007669"/>
    <property type="project" value="UniProtKB-KW"/>
</dbReference>
<organism evidence="3 4">
    <name type="scientific">Channa argus</name>
    <name type="common">Northern snakehead</name>
    <name type="synonym">Ophicephalus argus</name>
    <dbReference type="NCBI Taxonomy" id="215402"/>
    <lineage>
        <taxon>Eukaryota</taxon>
        <taxon>Metazoa</taxon>
        <taxon>Chordata</taxon>
        <taxon>Craniata</taxon>
        <taxon>Vertebrata</taxon>
        <taxon>Euteleostomi</taxon>
        <taxon>Actinopterygii</taxon>
        <taxon>Neopterygii</taxon>
        <taxon>Teleostei</taxon>
        <taxon>Neoteleostei</taxon>
        <taxon>Acanthomorphata</taxon>
        <taxon>Anabantaria</taxon>
        <taxon>Anabantiformes</taxon>
        <taxon>Channoidei</taxon>
        <taxon>Channidae</taxon>
        <taxon>Channa</taxon>
    </lineage>
</organism>
<reference evidence="3 4" key="1">
    <citation type="submission" date="2019-02" db="EMBL/GenBank/DDBJ databases">
        <title>Opniocepnalus argus genome.</title>
        <authorList>
            <person name="Zhou C."/>
            <person name="Xiao S."/>
        </authorList>
    </citation>
    <scope>NUCLEOTIDE SEQUENCE [LARGE SCALE GENOMIC DNA]</scope>
    <source>
        <strain evidence="3">OARG1902GOOAL</strain>
        <tissue evidence="3">Muscle</tissue>
    </source>
</reference>
<keyword evidence="3" id="KW-0430">Lectin</keyword>
<dbReference type="InterPro" id="IPR001304">
    <property type="entry name" value="C-type_lectin-like"/>
</dbReference>
<dbReference type="Proteomes" id="UP000503349">
    <property type="component" value="Chromosome 3"/>
</dbReference>
<name>A0A6G1PB90_CHAAH</name>
<dbReference type="InterPro" id="IPR016186">
    <property type="entry name" value="C-type_lectin-like/link_sf"/>
</dbReference>
<evidence type="ECO:0000313" key="3">
    <source>
        <dbReference type="EMBL" id="KAF3687473.1"/>
    </source>
</evidence>
<sequence>MSTNCSEDRGEMAAATVERGSQNIEANFKTLTEERDELKMRLIDFDKNTLAIKTLTQERDELKTNVTNFSKYVRKRFWASNEPNSYGKKEEDCAEVRYHGNENNWNDAPCDQQNVWICEKKVPL</sequence>
<dbReference type="PROSITE" id="PS50041">
    <property type="entry name" value="C_TYPE_LECTIN_2"/>
    <property type="match status" value="1"/>
</dbReference>
<gene>
    <name evidence="3" type="ORF">EXN66_Car003145</name>
</gene>
<dbReference type="AlphaFoldDB" id="A0A6G1PB90"/>
<feature type="domain" description="C-type lectin" evidence="2">
    <location>
        <begin position="78"/>
        <end position="119"/>
    </location>
</feature>
<keyword evidence="4" id="KW-1185">Reference proteome</keyword>
<dbReference type="Gene3D" id="3.10.100.10">
    <property type="entry name" value="Mannose-Binding Protein A, subunit A"/>
    <property type="match status" value="1"/>
</dbReference>